<organism evidence="1 2">
    <name type="scientific">Thalictrum thalictroides</name>
    <name type="common">Rue-anemone</name>
    <name type="synonym">Anemone thalictroides</name>
    <dbReference type="NCBI Taxonomy" id="46969"/>
    <lineage>
        <taxon>Eukaryota</taxon>
        <taxon>Viridiplantae</taxon>
        <taxon>Streptophyta</taxon>
        <taxon>Embryophyta</taxon>
        <taxon>Tracheophyta</taxon>
        <taxon>Spermatophyta</taxon>
        <taxon>Magnoliopsida</taxon>
        <taxon>Ranunculales</taxon>
        <taxon>Ranunculaceae</taxon>
        <taxon>Thalictroideae</taxon>
        <taxon>Thalictrum</taxon>
    </lineage>
</organism>
<evidence type="ECO:0000313" key="1">
    <source>
        <dbReference type="EMBL" id="KAF5198693.1"/>
    </source>
</evidence>
<protein>
    <submittedName>
        <fullName evidence="1">Uncharacterized protein</fullName>
    </submittedName>
</protein>
<name>A0A7J6WP19_THATH</name>
<accession>A0A7J6WP19</accession>
<dbReference type="AlphaFoldDB" id="A0A7J6WP19"/>
<keyword evidence="2" id="KW-1185">Reference proteome</keyword>
<proteinExistence type="predicted"/>
<sequence length="80" mass="9282">MFLRRMPSTAIWGAISRNWDLCFRGISQRTCHTNLKSTLKYSLGLQWHNSTTLPSIPEIAWATHQTFPLYQATRESHTSM</sequence>
<dbReference type="EMBL" id="JABWDY010012952">
    <property type="protein sequence ID" value="KAF5198693.1"/>
    <property type="molecule type" value="Genomic_DNA"/>
</dbReference>
<evidence type="ECO:0000313" key="2">
    <source>
        <dbReference type="Proteomes" id="UP000554482"/>
    </source>
</evidence>
<comment type="caution">
    <text evidence="1">The sequence shown here is derived from an EMBL/GenBank/DDBJ whole genome shotgun (WGS) entry which is preliminary data.</text>
</comment>
<reference evidence="1 2" key="1">
    <citation type="submission" date="2020-06" db="EMBL/GenBank/DDBJ databases">
        <title>Transcriptomic and genomic resources for Thalictrum thalictroides and T. hernandezii: Facilitating candidate gene discovery in an emerging model plant lineage.</title>
        <authorList>
            <person name="Arias T."/>
            <person name="Riano-Pachon D.M."/>
            <person name="Di Stilio V.S."/>
        </authorList>
    </citation>
    <scope>NUCLEOTIDE SEQUENCE [LARGE SCALE GENOMIC DNA]</scope>
    <source>
        <strain evidence="2">cv. WT478/WT964</strain>
        <tissue evidence="1">Leaves</tissue>
    </source>
</reference>
<dbReference type="Proteomes" id="UP000554482">
    <property type="component" value="Unassembled WGS sequence"/>
</dbReference>
<gene>
    <name evidence="1" type="ORF">FRX31_011718</name>
</gene>